<name>A0A915MWC3_MELJA</name>
<dbReference type="Proteomes" id="UP000887561">
    <property type="component" value="Unplaced"/>
</dbReference>
<evidence type="ECO:0000313" key="3">
    <source>
        <dbReference type="WBParaSite" id="scaffold5121_cov182.g9090"/>
    </source>
</evidence>
<dbReference type="AlphaFoldDB" id="A0A915MWC3"/>
<protein>
    <submittedName>
        <fullName evidence="2 3">Uncharacterized protein</fullName>
    </submittedName>
</protein>
<evidence type="ECO:0000313" key="2">
    <source>
        <dbReference type="WBParaSite" id="scaffold5121_cov182.g9089"/>
    </source>
</evidence>
<sequence>MLVIQEGADNLQGSENIKEKYKELEKVVNHYEANLSPIINQLSPPLKKEYALSENGLKATLKTLDPKPTNIQSVNPLNAEHDVFL</sequence>
<accession>A0A915MWC3</accession>
<keyword evidence="1" id="KW-1185">Reference proteome</keyword>
<proteinExistence type="predicted"/>
<evidence type="ECO:0000313" key="1">
    <source>
        <dbReference type="Proteomes" id="UP000887561"/>
    </source>
</evidence>
<dbReference type="WBParaSite" id="scaffold5121_cov182.g9089">
    <property type="protein sequence ID" value="scaffold5121_cov182.g9089"/>
    <property type="gene ID" value="scaffold5121_cov182.g9089"/>
</dbReference>
<organism evidence="1 3">
    <name type="scientific">Meloidogyne javanica</name>
    <name type="common">Root-knot nematode worm</name>
    <dbReference type="NCBI Taxonomy" id="6303"/>
    <lineage>
        <taxon>Eukaryota</taxon>
        <taxon>Metazoa</taxon>
        <taxon>Ecdysozoa</taxon>
        <taxon>Nematoda</taxon>
        <taxon>Chromadorea</taxon>
        <taxon>Rhabditida</taxon>
        <taxon>Tylenchina</taxon>
        <taxon>Tylenchomorpha</taxon>
        <taxon>Tylenchoidea</taxon>
        <taxon>Meloidogynidae</taxon>
        <taxon>Meloidogyninae</taxon>
        <taxon>Meloidogyne</taxon>
        <taxon>Meloidogyne incognita group</taxon>
    </lineage>
</organism>
<reference evidence="2 3" key="1">
    <citation type="submission" date="2022-11" db="UniProtKB">
        <authorList>
            <consortium name="WormBaseParasite"/>
        </authorList>
    </citation>
    <scope>IDENTIFICATION</scope>
</reference>
<dbReference type="WBParaSite" id="scaffold5121_cov182.g9090">
    <property type="protein sequence ID" value="scaffold5121_cov182.g9090"/>
    <property type="gene ID" value="scaffold5121_cov182.g9090"/>
</dbReference>